<accession>A0A318RNE8</accession>
<sequence length="304" mass="31564">MVIALCQGVGPATSAPSVTGSKQVTDRLSIIYVYSPSMNRVIPNQVLRPAGNAAGAPTFYLLNGKGGGTEGDSWVNYTNYESFFAGKRVNVVSPLGGKYSWYADWRGPDLVTGINKWQTYLTRELPAALAPELKSNGSNAIAGLSMSGGPALDLAGQAPDVYRAVASYSGCPAISSPLGTAAVSATVASGGANPLAMYGPPGDPAWAQHDATLHPNRLRGKAIYISAATGLPRAAPGPAAVPLFFGPAQVEVITRQCTDQMAAGLRAAGVGHTYTVFPRGAHTWGSFEQQMRDSWRVIGPAIGA</sequence>
<reference evidence="1 2" key="1">
    <citation type="submission" date="2018-06" db="EMBL/GenBank/DDBJ databases">
        <title>Genomic Encyclopedia of Type Strains, Phase IV (KMG-IV): sequencing the most valuable type-strain genomes for metagenomic binning, comparative biology and taxonomic classification.</title>
        <authorList>
            <person name="Goeker M."/>
        </authorList>
    </citation>
    <scope>NUCLEOTIDE SEQUENCE [LARGE SCALE GENOMIC DNA]</scope>
    <source>
        <strain evidence="1 2">DSM 45521</strain>
    </source>
</reference>
<dbReference type="PANTHER" id="PTHR48098:SF1">
    <property type="entry name" value="DIACYLGLYCEROL ACYLTRANSFERASE_MYCOLYLTRANSFERASE AG85A"/>
    <property type="match status" value="1"/>
</dbReference>
<dbReference type="AlphaFoldDB" id="A0A318RNE8"/>
<dbReference type="PANTHER" id="PTHR48098">
    <property type="entry name" value="ENTEROCHELIN ESTERASE-RELATED"/>
    <property type="match status" value="1"/>
</dbReference>
<dbReference type="InterPro" id="IPR029058">
    <property type="entry name" value="AB_hydrolase_fold"/>
</dbReference>
<dbReference type="SUPFAM" id="SSF53474">
    <property type="entry name" value="alpha/beta-Hydrolases"/>
    <property type="match status" value="1"/>
</dbReference>
<keyword evidence="1" id="KW-0378">Hydrolase</keyword>
<comment type="caution">
    <text evidence="1">The sequence shown here is derived from an EMBL/GenBank/DDBJ whole genome shotgun (WGS) entry which is preliminary data.</text>
</comment>
<dbReference type="Gene3D" id="3.40.50.1820">
    <property type="entry name" value="alpha/beta hydrolase"/>
    <property type="match status" value="1"/>
</dbReference>
<dbReference type="InterPro" id="IPR000801">
    <property type="entry name" value="Esterase-like"/>
</dbReference>
<gene>
    <name evidence="1" type="ORF">DFR67_11952</name>
</gene>
<organism evidence="1 2">
    <name type="scientific">Williamsia limnetica</name>
    <dbReference type="NCBI Taxonomy" id="882452"/>
    <lineage>
        <taxon>Bacteria</taxon>
        <taxon>Bacillati</taxon>
        <taxon>Actinomycetota</taxon>
        <taxon>Actinomycetes</taxon>
        <taxon>Mycobacteriales</taxon>
        <taxon>Nocardiaceae</taxon>
        <taxon>Williamsia</taxon>
    </lineage>
</organism>
<evidence type="ECO:0000313" key="1">
    <source>
        <dbReference type="EMBL" id="PYE12945.1"/>
    </source>
</evidence>
<name>A0A318RNE8_WILLI</name>
<dbReference type="Pfam" id="PF00756">
    <property type="entry name" value="Esterase"/>
    <property type="match status" value="1"/>
</dbReference>
<evidence type="ECO:0000313" key="2">
    <source>
        <dbReference type="Proteomes" id="UP000247591"/>
    </source>
</evidence>
<dbReference type="Proteomes" id="UP000247591">
    <property type="component" value="Unassembled WGS sequence"/>
</dbReference>
<dbReference type="EMBL" id="QJSP01000019">
    <property type="protein sequence ID" value="PYE12945.1"/>
    <property type="molecule type" value="Genomic_DNA"/>
</dbReference>
<dbReference type="InterPro" id="IPR050583">
    <property type="entry name" value="Mycobacterial_A85_antigen"/>
</dbReference>
<keyword evidence="2" id="KW-1185">Reference proteome</keyword>
<protein>
    <submittedName>
        <fullName evidence="1">S-formylglutathione hydrolase FrmB</fullName>
    </submittedName>
</protein>
<proteinExistence type="predicted"/>
<dbReference type="GO" id="GO:0016787">
    <property type="term" value="F:hydrolase activity"/>
    <property type="evidence" value="ECO:0007669"/>
    <property type="project" value="UniProtKB-KW"/>
</dbReference>
<dbReference type="GO" id="GO:0016747">
    <property type="term" value="F:acyltransferase activity, transferring groups other than amino-acyl groups"/>
    <property type="evidence" value="ECO:0007669"/>
    <property type="project" value="TreeGrafter"/>
</dbReference>